<dbReference type="eggNOG" id="ENOG502SWEK">
    <property type="taxonomic scope" value="Eukaryota"/>
</dbReference>
<dbReference type="InParanoid" id="T1HM24"/>
<evidence type="ECO:0000313" key="1">
    <source>
        <dbReference type="EnsemblMetazoa" id="RPRC005098-PA"/>
    </source>
</evidence>
<dbReference type="EMBL" id="ACPB03004380">
    <property type="status" value="NOT_ANNOTATED_CDS"/>
    <property type="molecule type" value="Genomic_DNA"/>
</dbReference>
<dbReference type="EnsemblMetazoa" id="RPRC005098-RA">
    <property type="protein sequence ID" value="RPRC005098-PA"/>
    <property type="gene ID" value="RPRC005098"/>
</dbReference>
<dbReference type="VEuPathDB" id="VectorBase:RPRC005098"/>
<dbReference type="Proteomes" id="UP000015103">
    <property type="component" value="Unassembled WGS sequence"/>
</dbReference>
<organism evidence="1 2">
    <name type="scientific">Rhodnius prolixus</name>
    <name type="common">Triatomid bug</name>
    <dbReference type="NCBI Taxonomy" id="13249"/>
    <lineage>
        <taxon>Eukaryota</taxon>
        <taxon>Metazoa</taxon>
        <taxon>Ecdysozoa</taxon>
        <taxon>Arthropoda</taxon>
        <taxon>Hexapoda</taxon>
        <taxon>Insecta</taxon>
        <taxon>Pterygota</taxon>
        <taxon>Neoptera</taxon>
        <taxon>Paraneoptera</taxon>
        <taxon>Hemiptera</taxon>
        <taxon>Heteroptera</taxon>
        <taxon>Panheteroptera</taxon>
        <taxon>Cimicomorpha</taxon>
        <taxon>Reduviidae</taxon>
        <taxon>Triatominae</taxon>
        <taxon>Rhodnius</taxon>
    </lineage>
</organism>
<keyword evidence="2" id="KW-1185">Reference proteome</keyword>
<proteinExistence type="predicted"/>
<name>T1HM24_RHOPR</name>
<dbReference type="AlphaFoldDB" id="T1HM24"/>
<sequence length="441" mass="50343">MFGAQVTAETASIKESELPPKSTSVFGLHRAKIMEKVRRDMRKHCSRKTDCQPKDTSLVQSHAKYKHLIKKCLSSFDPQGDTAIDYYQKIQKILNLLLSYYRNYKTQVEYDVLSDHARGLALRTLLKGLHEPIGSILKAKNPRDLNTALSMLTNDFQYNITNKQSIFQPCNHTQRPKTFQSQRPRFPNQQSFTPKPTYVNQRPFTPRLPQIEAPKTRIQQQIPQSAQYTGTQLRQQYVPYRQPACTPVTFTLNHPLTVTPLEQYEETTTTETDELIDELIKKALIEQGCSTPETSQQPEDTESIAVNVDTTEDPVDPDPEVPILEDVDNTIHTNYDGNTSLTIPIMDAPINFSNHQLIVTLVKTNPNPPKVTKLFGTKTRIYAEFAEQNLGADIINFIKEYLPLRTKYGLYFETDFYNQFAAIVATHFTDDTVSRSTDKSS</sequence>
<reference evidence="1" key="1">
    <citation type="submission" date="2015-05" db="UniProtKB">
        <authorList>
            <consortium name="EnsemblMetazoa"/>
        </authorList>
    </citation>
    <scope>IDENTIFICATION</scope>
</reference>
<evidence type="ECO:0000313" key="2">
    <source>
        <dbReference type="Proteomes" id="UP000015103"/>
    </source>
</evidence>
<accession>T1HM24</accession>
<dbReference type="HOGENOM" id="CLU_621606_0_0_1"/>
<protein>
    <submittedName>
        <fullName evidence="1">Uncharacterized protein</fullName>
    </submittedName>
</protein>
<dbReference type="EMBL" id="ACPB03004377">
    <property type="status" value="NOT_ANNOTATED_CDS"/>
    <property type="molecule type" value="Genomic_DNA"/>
</dbReference>
<dbReference type="EMBL" id="ACPB03004378">
    <property type="status" value="NOT_ANNOTATED_CDS"/>
    <property type="molecule type" value="Genomic_DNA"/>
</dbReference>
<dbReference type="EMBL" id="ACPB03004379">
    <property type="status" value="NOT_ANNOTATED_CDS"/>
    <property type="molecule type" value="Genomic_DNA"/>
</dbReference>
<dbReference type="STRING" id="13249.T1HM24"/>